<keyword evidence="4" id="KW-1185">Reference proteome</keyword>
<dbReference type="Gene3D" id="3.40.50.620">
    <property type="entry name" value="HUPs"/>
    <property type="match status" value="1"/>
</dbReference>
<accession>A0A4R5DPK4</accession>
<dbReference type="GO" id="GO:0005886">
    <property type="term" value="C:plasma membrane"/>
    <property type="evidence" value="ECO:0007669"/>
    <property type="project" value="TreeGrafter"/>
</dbReference>
<dbReference type="InterPro" id="IPR014729">
    <property type="entry name" value="Rossmann-like_a/b/a_fold"/>
</dbReference>
<dbReference type="EMBL" id="SMFL01000008">
    <property type="protein sequence ID" value="TDE12895.1"/>
    <property type="molecule type" value="Genomic_DNA"/>
</dbReference>
<dbReference type="RefSeq" id="WP_131960315.1">
    <property type="nucleotide sequence ID" value="NZ_SMFL01000008.1"/>
</dbReference>
<dbReference type="AlphaFoldDB" id="A0A4R5DPK4"/>
<dbReference type="CDD" id="cd06259">
    <property type="entry name" value="YdcF-like"/>
    <property type="match status" value="1"/>
</dbReference>
<sequence length="257" mass="29176">MFYFLSKALDFLVMPFSIFFILCAWGLLSNNSRRRKVLLTISFCCLVLTSNSYLVNKMFNWWEFEYVNIDNVEKEYDIGIVLSGGLIGVSPLTSDHPSIGSHSDRFVQAYLLYKAGKIKKILLSGFSPEFLTVHNKGEIGQAANLLIKWGVKPEDIILETKAKNTRENAIYTSRILQSKLPSSRCLLITSSFHMKRAIACFAKAGIKAEPFPADFYGGGRILNFDNLIVPKPDALANFDLLWHEWIGYLIYKLMGYC</sequence>
<dbReference type="InterPro" id="IPR051599">
    <property type="entry name" value="Cell_Envelope_Assoc"/>
</dbReference>
<dbReference type="PANTHER" id="PTHR30336">
    <property type="entry name" value="INNER MEMBRANE PROTEIN, PROBABLE PERMEASE"/>
    <property type="match status" value="1"/>
</dbReference>
<protein>
    <submittedName>
        <fullName evidence="3">YdcF family protein</fullName>
    </submittedName>
</protein>
<feature type="transmembrane region" description="Helical" evidence="1">
    <location>
        <begin position="12"/>
        <end position="30"/>
    </location>
</feature>
<keyword evidence="1" id="KW-1133">Transmembrane helix</keyword>
<dbReference type="PANTHER" id="PTHR30336:SF4">
    <property type="entry name" value="ENVELOPE BIOGENESIS FACTOR ELYC"/>
    <property type="match status" value="1"/>
</dbReference>
<keyword evidence="1" id="KW-0472">Membrane</keyword>
<feature type="transmembrane region" description="Helical" evidence="1">
    <location>
        <begin position="37"/>
        <end position="55"/>
    </location>
</feature>
<comment type="caution">
    <text evidence="3">The sequence shown here is derived from an EMBL/GenBank/DDBJ whole genome shotgun (WGS) entry which is preliminary data.</text>
</comment>
<feature type="domain" description="DUF218" evidence="2">
    <location>
        <begin position="80"/>
        <end position="247"/>
    </location>
</feature>
<keyword evidence="1" id="KW-0812">Transmembrane</keyword>
<dbReference type="GO" id="GO:0000270">
    <property type="term" value="P:peptidoglycan metabolic process"/>
    <property type="evidence" value="ECO:0007669"/>
    <property type="project" value="TreeGrafter"/>
</dbReference>
<evidence type="ECO:0000259" key="2">
    <source>
        <dbReference type="Pfam" id="PF02698"/>
    </source>
</evidence>
<dbReference type="OrthoDB" id="9782395at2"/>
<name>A0A4R5DPK4_9BACT</name>
<dbReference type="GO" id="GO:0043164">
    <property type="term" value="P:Gram-negative-bacterium-type cell wall biogenesis"/>
    <property type="evidence" value="ECO:0007669"/>
    <property type="project" value="TreeGrafter"/>
</dbReference>
<evidence type="ECO:0000313" key="3">
    <source>
        <dbReference type="EMBL" id="TDE12895.1"/>
    </source>
</evidence>
<gene>
    <name evidence="3" type="ORF">E0F88_21390</name>
</gene>
<dbReference type="Pfam" id="PF02698">
    <property type="entry name" value="DUF218"/>
    <property type="match status" value="1"/>
</dbReference>
<organism evidence="3 4">
    <name type="scientific">Dyadobacter psychrotolerans</name>
    <dbReference type="NCBI Taxonomy" id="2541721"/>
    <lineage>
        <taxon>Bacteria</taxon>
        <taxon>Pseudomonadati</taxon>
        <taxon>Bacteroidota</taxon>
        <taxon>Cytophagia</taxon>
        <taxon>Cytophagales</taxon>
        <taxon>Spirosomataceae</taxon>
        <taxon>Dyadobacter</taxon>
    </lineage>
</organism>
<proteinExistence type="predicted"/>
<evidence type="ECO:0000313" key="4">
    <source>
        <dbReference type="Proteomes" id="UP000294850"/>
    </source>
</evidence>
<reference evidence="3 4" key="1">
    <citation type="submission" date="2019-03" db="EMBL/GenBank/DDBJ databases">
        <title>Dyadobacter AR-3-6 sp. nov., isolated from arctic soil.</title>
        <authorList>
            <person name="Chaudhary D.K."/>
        </authorList>
    </citation>
    <scope>NUCLEOTIDE SEQUENCE [LARGE SCALE GENOMIC DNA]</scope>
    <source>
        <strain evidence="3 4">AR-3-6</strain>
    </source>
</reference>
<evidence type="ECO:0000256" key="1">
    <source>
        <dbReference type="SAM" id="Phobius"/>
    </source>
</evidence>
<dbReference type="Proteomes" id="UP000294850">
    <property type="component" value="Unassembled WGS sequence"/>
</dbReference>
<dbReference type="InterPro" id="IPR003848">
    <property type="entry name" value="DUF218"/>
</dbReference>